<evidence type="ECO:0000256" key="6">
    <source>
        <dbReference type="ARBA" id="ARBA00023136"/>
    </source>
</evidence>
<protein>
    <submittedName>
        <fullName evidence="9">Type IV secretory system conjugative DNA transfer VirD4/TraG family protein</fullName>
    </submittedName>
</protein>
<evidence type="ECO:0000313" key="9">
    <source>
        <dbReference type="EMBL" id="ROR75978.1"/>
    </source>
</evidence>
<comment type="subcellular location">
    <subcellularLocation>
        <location evidence="1">Cell membrane</location>
        <topology evidence="1">Multi-pass membrane protein</topology>
    </subcellularLocation>
</comment>
<feature type="domain" description="TraD/TraG TraM recognition site" evidence="8">
    <location>
        <begin position="900"/>
        <end position="1026"/>
    </location>
</feature>
<organism evidence="9 10">
    <name type="scientific">Plantibacter flavus</name>
    <dbReference type="NCBI Taxonomy" id="150123"/>
    <lineage>
        <taxon>Bacteria</taxon>
        <taxon>Bacillati</taxon>
        <taxon>Actinomycetota</taxon>
        <taxon>Actinomycetes</taxon>
        <taxon>Micrococcales</taxon>
        <taxon>Microbacteriaceae</taxon>
        <taxon>Plantibacter</taxon>
    </lineage>
</organism>
<dbReference type="Gene3D" id="3.40.50.300">
    <property type="entry name" value="P-loop containing nucleotide triphosphate hydrolases"/>
    <property type="match status" value="1"/>
</dbReference>
<reference evidence="9 10" key="1">
    <citation type="submission" date="2018-11" db="EMBL/GenBank/DDBJ databases">
        <title>Sequencing the genomes of 1000 actinobacteria strains.</title>
        <authorList>
            <person name="Klenk H.-P."/>
        </authorList>
    </citation>
    <scope>NUCLEOTIDE SEQUENCE [LARGE SCALE GENOMIC DNA]</scope>
    <source>
        <strain evidence="9 10">DSM 14012</strain>
    </source>
</reference>
<keyword evidence="4 7" id="KW-0812">Transmembrane</keyword>
<dbReference type="Pfam" id="PF12696">
    <property type="entry name" value="TraG-D_C"/>
    <property type="match status" value="1"/>
</dbReference>
<sequence length="1335" mass="149226">MAKKSTHPKASNWEKLSGRTAEQTLRNRDVFEDQQLDRSNIDGLQTRTSRTTVSLIVAGVVAVLTWGVFSAVALLIVVAGPIFNSGGISGTPAYYKIAQVNGSTVFHCYQITDANGEAMLDQPCYKTEEEAIENPPEWWTTMQAAASEPDGVDGGAKVVMAPASDFPGQLLTFDIWKLLVSALAGLLTFGILHPILMRNLDAQNLMNDTQDINQYQGDQHIALPNEVMRKFDWFPDAGAHSSVQLSSMISHVMITNKGLRKVDLAVRADKDLLDDDGDVEYLKGEILRDENEAAITRSMPMIDEAFGDALFDASGIPEGKTLRKTYDTSVIPYNADGSDRDKLGKFKTVADLINSDWTMPEYEVQRPGGAYLVDTAPVNTMVLAITRGGKGQTYIEPVIDMWLREKRPNNMVINDPKGELLVKNYVAATMRGFQVVQFNLINAMKTDIYNPLGMAADAAREGDATKCALYVENIADVFFPMDGGEDPVWPNAANNAFKRAAYGLIDYYLEEERELRAFASRTNMDPKILDRRLDEMWGTVTLYNCYQLFVQLTAKKMKNPLKLLEARAKRGEFGDPQGDDFQEDEYEAEREVALRKAFLWEDKDELDMLTLFFNATGGLPQNSMRTLVSNADNALRAMGAAEKMLASVYGIAITAMSFFTDPTISTLTSGAPSQNVDLGGLSFPRRMGVRFGMNYLKRDHLIGAQVKWDAFADAGFETNLGADFEHEDIVSREGWARYYFQGKFATDVAYLRLRLVNAQTGMLIRTFHFRFTKDYQTSLNGRYFITDPVTSEKIVKNGLLVELRRDEASGKFVPAHTTYPQMRLTNITAGLPEKELGEAQAIISNMVRYSEKPKVVFLVTPPHLMKYAKLILILVKQLVDLNFDKSYMTKSNQKPLYKTRFMLDELGNLQSEGHGISGFETMLSIGLGQEQQFTIILQTLQQLRDVYGESVDKIVQGNTSNIVFLKSTDDSMLDTLQKMSGTTHRTYRDSKTVTKDTERMIKGLNVEGKVSYTMNTKEEPVISYNDMAYISERNSIVFRAGDSPVWNRNETILPMSWRLFKDTIVHPGHEYTLQTIPTLSSALDFDVRLNQPDFDKMLAKRMLQAENAVGCKVIYQEAYDYKDVDIARLDPDVYSDEVMELVDASLRESVAEETGLDAEEVDLDDAPEGFYANGDWEADLEMKAAAQAAQADAAVRQALLFAGGQISREMLVRADGRALDGPLDREIAEAYKATRSYMERDFAHFSVGSGGSLRSADGQTLYIDKLDESESLRQLNAAAKDPGARVYSEDDLQSLVGYQVTPEFYEFLASLDGWSSVAGGEFERAMMLAMRDRDV</sequence>
<dbReference type="InterPro" id="IPR051539">
    <property type="entry name" value="T4SS-coupling_protein"/>
</dbReference>
<dbReference type="InterPro" id="IPR032689">
    <property type="entry name" value="TraG-D_C"/>
</dbReference>
<accession>A0A3N2BL96</accession>
<keyword evidence="10" id="KW-1185">Reference proteome</keyword>
<proteinExistence type="inferred from homology"/>
<dbReference type="EMBL" id="RKHL01000002">
    <property type="protein sequence ID" value="ROR75978.1"/>
    <property type="molecule type" value="Genomic_DNA"/>
</dbReference>
<dbReference type="Proteomes" id="UP000266915">
    <property type="component" value="Unassembled WGS sequence"/>
</dbReference>
<comment type="similarity">
    <text evidence="2">Belongs to the VirD4/TraG family.</text>
</comment>
<feature type="transmembrane region" description="Helical" evidence="7">
    <location>
        <begin position="55"/>
        <end position="83"/>
    </location>
</feature>
<dbReference type="InterPro" id="IPR003688">
    <property type="entry name" value="TraG/VirD4"/>
</dbReference>
<evidence type="ECO:0000259" key="8">
    <source>
        <dbReference type="Pfam" id="PF12696"/>
    </source>
</evidence>
<evidence type="ECO:0000256" key="2">
    <source>
        <dbReference type="ARBA" id="ARBA00008806"/>
    </source>
</evidence>
<dbReference type="GO" id="GO:0005886">
    <property type="term" value="C:plasma membrane"/>
    <property type="evidence" value="ECO:0007669"/>
    <property type="project" value="UniProtKB-SubCell"/>
</dbReference>
<evidence type="ECO:0000256" key="3">
    <source>
        <dbReference type="ARBA" id="ARBA00022475"/>
    </source>
</evidence>
<keyword evidence="6 7" id="KW-0472">Membrane</keyword>
<keyword evidence="3" id="KW-1003">Cell membrane</keyword>
<evidence type="ECO:0000256" key="5">
    <source>
        <dbReference type="ARBA" id="ARBA00022989"/>
    </source>
</evidence>
<dbReference type="Pfam" id="PF02534">
    <property type="entry name" value="T4SS-DNA_transf"/>
    <property type="match status" value="1"/>
</dbReference>
<evidence type="ECO:0000256" key="7">
    <source>
        <dbReference type="SAM" id="Phobius"/>
    </source>
</evidence>
<evidence type="ECO:0000256" key="4">
    <source>
        <dbReference type="ARBA" id="ARBA00022692"/>
    </source>
</evidence>
<name>A0A3N2BL96_9MICO</name>
<dbReference type="InterPro" id="IPR027417">
    <property type="entry name" value="P-loop_NTPase"/>
</dbReference>
<dbReference type="PANTHER" id="PTHR37937">
    <property type="entry name" value="CONJUGATIVE TRANSFER: DNA TRANSPORT"/>
    <property type="match status" value="1"/>
</dbReference>
<dbReference type="SUPFAM" id="SSF52540">
    <property type="entry name" value="P-loop containing nucleoside triphosphate hydrolases"/>
    <property type="match status" value="1"/>
</dbReference>
<dbReference type="PANTHER" id="PTHR37937:SF1">
    <property type="entry name" value="CONJUGATIVE TRANSFER: DNA TRANSPORT"/>
    <property type="match status" value="1"/>
</dbReference>
<dbReference type="CDD" id="cd01127">
    <property type="entry name" value="TrwB_TraG_TraD_VirD4"/>
    <property type="match status" value="2"/>
</dbReference>
<evidence type="ECO:0000313" key="10">
    <source>
        <dbReference type="Proteomes" id="UP000266915"/>
    </source>
</evidence>
<dbReference type="RefSeq" id="WP_123539833.1">
    <property type="nucleotide sequence ID" value="NZ_FXAP01000007.1"/>
</dbReference>
<keyword evidence="5 7" id="KW-1133">Transmembrane helix</keyword>
<gene>
    <name evidence="9" type="ORF">EDD42_3929</name>
</gene>
<evidence type="ECO:0000256" key="1">
    <source>
        <dbReference type="ARBA" id="ARBA00004651"/>
    </source>
</evidence>
<comment type="caution">
    <text evidence="9">The sequence shown here is derived from an EMBL/GenBank/DDBJ whole genome shotgun (WGS) entry which is preliminary data.</text>
</comment>